<organism evidence="1 2">
    <name type="scientific">Actinoplanes campanulatus</name>
    <dbReference type="NCBI Taxonomy" id="113559"/>
    <lineage>
        <taxon>Bacteria</taxon>
        <taxon>Bacillati</taxon>
        <taxon>Actinomycetota</taxon>
        <taxon>Actinomycetes</taxon>
        <taxon>Micromonosporales</taxon>
        <taxon>Micromonosporaceae</taxon>
        <taxon>Actinoplanes</taxon>
    </lineage>
</organism>
<proteinExistence type="predicted"/>
<dbReference type="RefSeq" id="WP_183225126.1">
    <property type="nucleotide sequence ID" value="NZ_BMPW01000020.1"/>
</dbReference>
<evidence type="ECO:0000313" key="2">
    <source>
        <dbReference type="Proteomes" id="UP000590749"/>
    </source>
</evidence>
<dbReference type="EMBL" id="JACHXF010000017">
    <property type="protein sequence ID" value="MBB3099045.1"/>
    <property type="molecule type" value="Genomic_DNA"/>
</dbReference>
<name>A0A7W5AMV2_9ACTN</name>
<reference evidence="1 2" key="1">
    <citation type="submission" date="2020-08" db="EMBL/GenBank/DDBJ databases">
        <title>Genomic Encyclopedia of Type Strains, Phase III (KMG-III): the genomes of soil and plant-associated and newly described type strains.</title>
        <authorList>
            <person name="Whitman W."/>
        </authorList>
    </citation>
    <scope>NUCLEOTIDE SEQUENCE [LARGE SCALE GENOMIC DNA]</scope>
    <source>
        <strain evidence="1 2">CECT 3287</strain>
    </source>
</reference>
<gene>
    <name evidence="1" type="ORF">FHR83_006751</name>
</gene>
<dbReference type="AlphaFoldDB" id="A0A7W5AMV2"/>
<comment type="caution">
    <text evidence="1">The sequence shown here is derived from an EMBL/GenBank/DDBJ whole genome shotgun (WGS) entry which is preliminary data.</text>
</comment>
<dbReference type="Proteomes" id="UP000590749">
    <property type="component" value="Unassembled WGS sequence"/>
</dbReference>
<keyword evidence="2" id="KW-1185">Reference proteome</keyword>
<protein>
    <submittedName>
        <fullName evidence="1">Uncharacterized protein</fullName>
    </submittedName>
</protein>
<evidence type="ECO:0000313" key="1">
    <source>
        <dbReference type="EMBL" id="MBB3099045.1"/>
    </source>
</evidence>
<accession>A0A7W5AMV2</accession>
<sequence>MTSRAAPSTAWQSRPGRRALVAANLSVLRGPTSGTVVLPNRLVWAPDPAGRFDLDDPFDRLRVYEIVLREAVQEAELRTWLNGTLLTALWPHLYLPRGVRQAWETSHPQLAAVPAQ</sequence>